<sequence>MAARNCYSKYSTDPAFTGPKIVTPPNNYLSGNGKSEVYQGAGWYVPSERRWQRYHEYTALPSSSRRDAIDFQSEDDFVQFRQARDRPRAPMLTSYIPGEKPADLKLTGYRREDSVVPEHSQFSTYERFPRWQGSGYYGYYHEALDLHDGGRMKTLPALPRYPGYPLVSSVTGI</sequence>
<dbReference type="AlphaFoldDB" id="A0A1I8JDU2"/>
<dbReference type="WBParaSite" id="maker-uti_cns_0046928-snap-gene-0.3-mRNA-1">
    <property type="protein sequence ID" value="maker-uti_cns_0046928-snap-gene-0.3-mRNA-1"/>
    <property type="gene ID" value="maker-uti_cns_0046928-snap-gene-0.3"/>
</dbReference>
<protein>
    <submittedName>
        <fullName evidence="2">Uncharacterized protein</fullName>
    </submittedName>
</protein>
<evidence type="ECO:0000313" key="1">
    <source>
        <dbReference type="Proteomes" id="UP000095280"/>
    </source>
</evidence>
<dbReference type="Proteomes" id="UP000095280">
    <property type="component" value="Unplaced"/>
</dbReference>
<reference evidence="2" key="1">
    <citation type="submission" date="2016-11" db="UniProtKB">
        <authorList>
            <consortium name="WormBaseParasite"/>
        </authorList>
    </citation>
    <scope>IDENTIFICATION</scope>
</reference>
<name>A0A1I8JDU2_9PLAT</name>
<proteinExistence type="predicted"/>
<dbReference type="OrthoDB" id="6038751at2759"/>
<accession>A0A1I8JDU2</accession>
<evidence type="ECO:0000313" key="2">
    <source>
        <dbReference type="WBParaSite" id="maker-uti_cns_0046928-snap-gene-0.3-mRNA-1"/>
    </source>
</evidence>
<keyword evidence="1" id="KW-1185">Reference proteome</keyword>
<organism evidence="1 2">
    <name type="scientific">Macrostomum lignano</name>
    <dbReference type="NCBI Taxonomy" id="282301"/>
    <lineage>
        <taxon>Eukaryota</taxon>
        <taxon>Metazoa</taxon>
        <taxon>Spiralia</taxon>
        <taxon>Lophotrochozoa</taxon>
        <taxon>Platyhelminthes</taxon>
        <taxon>Rhabditophora</taxon>
        <taxon>Macrostomorpha</taxon>
        <taxon>Macrostomida</taxon>
        <taxon>Macrostomidae</taxon>
        <taxon>Macrostomum</taxon>
    </lineage>
</organism>